<evidence type="ECO:0000313" key="1">
    <source>
        <dbReference type="EMBL" id="GJT08879.1"/>
    </source>
</evidence>
<reference evidence="1" key="2">
    <citation type="submission" date="2022-01" db="EMBL/GenBank/DDBJ databases">
        <authorList>
            <person name="Yamashiro T."/>
            <person name="Shiraishi A."/>
            <person name="Satake H."/>
            <person name="Nakayama K."/>
        </authorList>
    </citation>
    <scope>NUCLEOTIDE SEQUENCE</scope>
</reference>
<keyword evidence="2" id="KW-1185">Reference proteome</keyword>
<accession>A0ABQ5B660</accession>
<organism evidence="1 2">
    <name type="scientific">Tanacetum coccineum</name>
    <dbReference type="NCBI Taxonomy" id="301880"/>
    <lineage>
        <taxon>Eukaryota</taxon>
        <taxon>Viridiplantae</taxon>
        <taxon>Streptophyta</taxon>
        <taxon>Embryophyta</taxon>
        <taxon>Tracheophyta</taxon>
        <taxon>Spermatophyta</taxon>
        <taxon>Magnoliopsida</taxon>
        <taxon>eudicotyledons</taxon>
        <taxon>Gunneridae</taxon>
        <taxon>Pentapetalae</taxon>
        <taxon>asterids</taxon>
        <taxon>campanulids</taxon>
        <taxon>Asterales</taxon>
        <taxon>Asteraceae</taxon>
        <taxon>Asteroideae</taxon>
        <taxon>Anthemideae</taxon>
        <taxon>Anthemidinae</taxon>
        <taxon>Tanacetum</taxon>
    </lineage>
</organism>
<evidence type="ECO:0000313" key="2">
    <source>
        <dbReference type="Proteomes" id="UP001151760"/>
    </source>
</evidence>
<name>A0ABQ5B660_9ASTR</name>
<feature type="non-terminal residue" evidence="1">
    <location>
        <position position="405"/>
    </location>
</feature>
<dbReference type="Proteomes" id="UP001151760">
    <property type="component" value="Unassembled WGS sequence"/>
</dbReference>
<dbReference type="EMBL" id="BQNB010012865">
    <property type="protein sequence ID" value="GJT08879.1"/>
    <property type="molecule type" value="Genomic_DNA"/>
</dbReference>
<proteinExistence type="predicted"/>
<reference evidence="1" key="1">
    <citation type="journal article" date="2022" name="Int. J. Mol. Sci.">
        <title>Draft Genome of Tanacetum Coccineum: Genomic Comparison of Closely Related Tanacetum-Family Plants.</title>
        <authorList>
            <person name="Yamashiro T."/>
            <person name="Shiraishi A."/>
            <person name="Nakayama K."/>
            <person name="Satake H."/>
        </authorList>
    </citation>
    <scope>NUCLEOTIDE SEQUENCE</scope>
</reference>
<gene>
    <name evidence="1" type="ORF">Tco_0843341</name>
</gene>
<comment type="caution">
    <text evidence="1">The sequence shown here is derived from an EMBL/GenBank/DDBJ whole genome shotgun (WGS) entry which is preliminary data.</text>
</comment>
<protein>
    <submittedName>
        <fullName evidence="1">Uncharacterized protein</fullName>
    </submittedName>
</protein>
<sequence length="405" mass="45909">MPKRTQTVVDQRRSSLMIELIDKMLGERETIRNLERLAENNTKRPTMFVITWSYKMVRIRSKIENKEKVPAEMELVLEQTQQDTSHEVSLNTESIHMLSATPKLLSGIEDNHHGPSDAMHNPSHPLKNIRVILKVFKVKMEILLDSTSNKLLVDLVTEKDIRRLKSCHLLALVRDKKGWAGLHVIDAVQHHLDEKKKNPNYNATYNLYGFAWAFKIWILESYPNSKQWWSKKDNVIPRCLAWTNITKFDKSHYNRLFGPDSIPIVNLDPTPAEKIQAWFDSSIPFFNGIVDEDGKGCGDDSVLVSKDNSVDEDCNVCEDASAGLSKDEIVNDKLVDEDCNVCEDASAGLSKDNAVNEKSVGNNDQLLLEDGDGLFDSEAGCRNSEEDNENQPANVSIRDLYAVIK</sequence>